<accession>A0ABV5VQV5</accession>
<evidence type="ECO:0000256" key="4">
    <source>
        <dbReference type="ARBA" id="ARBA00022729"/>
    </source>
</evidence>
<evidence type="ECO:0000256" key="1">
    <source>
        <dbReference type="ARBA" id="ARBA00008520"/>
    </source>
</evidence>
<dbReference type="RefSeq" id="WP_344904655.1">
    <property type="nucleotide sequence ID" value="NZ_BAAAYO010000002.1"/>
</dbReference>
<keyword evidence="7" id="KW-0449">Lipoprotein</keyword>
<dbReference type="PROSITE" id="PS51257">
    <property type="entry name" value="PROKAR_LIPOPROTEIN"/>
    <property type="match status" value="1"/>
</dbReference>
<dbReference type="Pfam" id="PF01547">
    <property type="entry name" value="SBP_bac_1"/>
    <property type="match status" value="1"/>
</dbReference>
<dbReference type="Proteomes" id="UP001589619">
    <property type="component" value="Unassembled WGS sequence"/>
</dbReference>
<proteinExistence type="inferred from homology"/>
<dbReference type="PROSITE" id="PS01037">
    <property type="entry name" value="SBP_BACTERIAL_1"/>
    <property type="match status" value="1"/>
</dbReference>
<dbReference type="PANTHER" id="PTHR43649:SF33">
    <property type="entry name" value="POLYGALACTURONAN_RHAMNOGALACTURONAN-BINDING PROTEIN YTCQ"/>
    <property type="match status" value="1"/>
</dbReference>
<keyword evidence="2" id="KW-0813">Transport</keyword>
<evidence type="ECO:0000313" key="9">
    <source>
        <dbReference type="EMBL" id="MFB9750660.1"/>
    </source>
</evidence>
<dbReference type="InterPro" id="IPR006061">
    <property type="entry name" value="SBP_1_CS"/>
</dbReference>
<gene>
    <name evidence="9" type="ORF">ACFFNY_03660</name>
</gene>
<keyword evidence="4 8" id="KW-0732">Signal</keyword>
<evidence type="ECO:0000256" key="2">
    <source>
        <dbReference type="ARBA" id="ARBA00022448"/>
    </source>
</evidence>
<sequence length="224" mass="25108">MNLKPISRNIRVLVVLLAASSLTLGACSNNVKQPSSTDGKVSEKEKLAPVKLSFFNGGATVWPEDQFRTYIEQPVRQKYPHITIEYITGTDKDLENLITTGNVPDIVTSGPSSLFGFINLGITADMTPLVTRSKFDLGRLEDQAVDFIKKHSANGELLSIPVTRDSNVLYYNKDLFDKFGVAYPTDFMSWDETYELAKKLVREDGGTKYRGFDLQLNTFRHMAK</sequence>
<evidence type="ECO:0000256" key="6">
    <source>
        <dbReference type="ARBA" id="ARBA00023139"/>
    </source>
</evidence>
<evidence type="ECO:0000313" key="10">
    <source>
        <dbReference type="Proteomes" id="UP001589619"/>
    </source>
</evidence>
<dbReference type="EMBL" id="JBHMAG010000004">
    <property type="protein sequence ID" value="MFB9750660.1"/>
    <property type="molecule type" value="Genomic_DNA"/>
</dbReference>
<comment type="caution">
    <text evidence="9">The sequence shown here is derived from an EMBL/GenBank/DDBJ whole genome shotgun (WGS) entry which is preliminary data.</text>
</comment>
<evidence type="ECO:0000256" key="3">
    <source>
        <dbReference type="ARBA" id="ARBA00022475"/>
    </source>
</evidence>
<keyword evidence="10" id="KW-1185">Reference proteome</keyword>
<evidence type="ECO:0000256" key="7">
    <source>
        <dbReference type="ARBA" id="ARBA00023288"/>
    </source>
</evidence>
<feature type="chain" id="PRO_5046869801" evidence="8">
    <location>
        <begin position="27"/>
        <end position="224"/>
    </location>
</feature>
<dbReference type="SUPFAM" id="SSF53850">
    <property type="entry name" value="Periplasmic binding protein-like II"/>
    <property type="match status" value="1"/>
</dbReference>
<name>A0ABV5VQV5_9BACL</name>
<keyword evidence="6" id="KW-0564">Palmitate</keyword>
<comment type="similarity">
    <text evidence="1">Belongs to the bacterial solute-binding protein 1 family.</text>
</comment>
<dbReference type="Gene3D" id="3.40.190.10">
    <property type="entry name" value="Periplasmic binding protein-like II"/>
    <property type="match status" value="1"/>
</dbReference>
<evidence type="ECO:0000256" key="8">
    <source>
        <dbReference type="SAM" id="SignalP"/>
    </source>
</evidence>
<protein>
    <submittedName>
        <fullName evidence="9">ABC transporter substrate-binding protein</fullName>
    </submittedName>
</protein>
<dbReference type="InterPro" id="IPR006059">
    <property type="entry name" value="SBP"/>
</dbReference>
<feature type="signal peptide" evidence="8">
    <location>
        <begin position="1"/>
        <end position="26"/>
    </location>
</feature>
<dbReference type="InterPro" id="IPR050490">
    <property type="entry name" value="Bact_solute-bd_prot1"/>
</dbReference>
<reference evidence="9 10" key="1">
    <citation type="submission" date="2024-09" db="EMBL/GenBank/DDBJ databases">
        <authorList>
            <person name="Sun Q."/>
            <person name="Mori K."/>
        </authorList>
    </citation>
    <scope>NUCLEOTIDE SEQUENCE [LARGE SCALE GENOMIC DNA]</scope>
    <source>
        <strain evidence="9 10">JCM 12520</strain>
    </source>
</reference>
<organism evidence="9 10">
    <name type="scientific">Paenibacillus hodogayensis</name>
    <dbReference type="NCBI Taxonomy" id="279208"/>
    <lineage>
        <taxon>Bacteria</taxon>
        <taxon>Bacillati</taxon>
        <taxon>Bacillota</taxon>
        <taxon>Bacilli</taxon>
        <taxon>Bacillales</taxon>
        <taxon>Paenibacillaceae</taxon>
        <taxon>Paenibacillus</taxon>
    </lineage>
</organism>
<dbReference type="PANTHER" id="PTHR43649">
    <property type="entry name" value="ARABINOSE-BINDING PROTEIN-RELATED"/>
    <property type="match status" value="1"/>
</dbReference>
<keyword evidence="5" id="KW-0472">Membrane</keyword>
<evidence type="ECO:0000256" key="5">
    <source>
        <dbReference type="ARBA" id="ARBA00023136"/>
    </source>
</evidence>
<keyword evidence="3" id="KW-1003">Cell membrane</keyword>